<protein>
    <submittedName>
        <fullName evidence="1">Uncharacterized protein</fullName>
    </submittedName>
</protein>
<dbReference type="Proteomes" id="UP001054945">
    <property type="component" value="Unassembled WGS sequence"/>
</dbReference>
<evidence type="ECO:0000313" key="1">
    <source>
        <dbReference type="EMBL" id="GIX73098.1"/>
    </source>
</evidence>
<proteinExistence type="predicted"/>
<evidence type="ECO:0000313" key="2">
    <source>
        <dbReference type="Proteomes" id="UP001054945"/>
    </source>
</evidence>
<name>A0AAV4MML8_CAEEX</name>
<reference evidence="1 2" key="1">
    <citation type="submission" date="2021-06" db="EMBL/GenBank/DDBJ databases">
        <title>Caerostris extrusa draft genome.</title>
        <authorList>
            <person name="Kono N."/>
            <person name="Arakawa K."/>
        </authorList>
    </citation>
    <scope>NUCLEOTIDE SEQUENCE [LARGE SCALE GENOMIC DNA]</scope>
</reference>
<organism evidence="1 2">
    <name type="scientific">Caerostris extrusa</name>
    <name type="common">Bark spider</name>
    <name type="synonym">Caerostris bankana</name>
    <dbReference type="NCBI Taxonomy" id="172846"/>
    <lineage>
        <taxon>Eukaryota</taxon>
        <taxon>Metazoa</taxon>
        <taxon>Ecdysozoa</taxon>
        <taxon>Arthropoda</taxon>
        <taxon>Chelicerata</taxon>
        <taxon>Arachnida</taxon>
        <taxon>Araneae</taxon>
        <taxon>Araneomorphae</taxon>
        <taxon>Entelegynae</taxon>
        <taxon>Araneoidea</taxon>
        <taxon>Araneidae</taxon>
        <taxon>Caerostris</taxon>
    </lineage>
</organism>
<gene>
    <name evidence="1" type="ORF">CEXT_67601</name>
</gene>
<sequence>MGISRSRNSNSVSRANCLVANDLGANCVVANDLGFVLLESRSLVLVGFVWPSSQSNMPLLKTCSALVDDIPRK</sequence>
<dbReference type="AlphaFoldDB" id="A0AAV4MML8"/>
<keyword evidence="2" id="KW-1185">Reference proteome</keyword>
<comment type="caution">
    <text evidence="1">The sequence shown here is derived from an EMBL/GenBank/DDBJ whole genome shotgun (WGS) entry which is preliminary data.</text>
</comment>
<accession>A0AAV4MML8</accession>
<dbReference type="EMBL" id="BPLR01002375">
    <property type="protein sequence ID" value="GIX73098.1"/>
    <property type="molecule type" value="Genomic_DNA"/>
</dbReference>